<dbReference type="GO" id="GO:0005829">
    <property type="term" value="C:cytosol"/>
    <property type="evidence" value="ECO:0007669"/>
    <property type="project" value="TreeGrafter"/>
</dbReference>
<dbReference type="SUPFAM" id="SSF111384">
    <property type="entry name" value="OmpH-like"/>
    <property type="match status" value="1"/>
</dbReference>
<evidence type="ECO:0000256" key="2">
    <source>
        <dbReference type="PIRNR" id="PIRNR002094"/>
    </source>
</evidence>
<dbReference type="EMBL" id="FNNH01000004">
    <property type="protein sequence ID" value="SDW18550.1"/>
    <property type="molecule type" value="Genomic_DNA"/>
</dbReference>
<gene>
    <name evidence="3" type="ORF">SAMN05421882_1004131</name>
</gene>
<evidence type="ECO:0000256" key="1">
    <source>
        <dbReference type="ARBA" id="ARBA00022729"/>
    </source>
</evidence>
<keyword evidence="1" id="KW-0732">Signal</keyword>
<dbReference type="InterPro" id="IPR024930">
    <property type="entry name" value="Skp_dom_sf"/>
</dbReference>
<dbReference type="Pfam" id="PF03938">
    <property type="entry name" value="OmpH"/>
    <property type="match status" value="1"/>
</dbReference>
<protein>
    <submittedName>
        <fullName evidence="3">Outer membrane protein</fullName>
    </submittedName>
</protein>
<dbReference type="Gene3D" id="3.30.910.20">
    <property type="entry name" value="Skp domain"/>
    <property type="match status" value="1"/>
</dbReference>
<name>A0A1H2RHA2_9PROT</name>
<dbReference type="SMART" id="SM00935">
    <property type="entry name" value="OmpH"/>
    <property type="match status" value="1"/>
</dbReference>
<sequence length="181" mass="21299">MRRKLLRLQWLISLFMLIFLMGGSSNIWAGEIKIGVVNTEKILRVSAPAIVAQKKIEKEFLVYDERIKKMAAQIKELQEYLEKNDKSTTIEERQTKERELANISRQYQRAQQQMREDLTMRQNEEYSLILERVNKVIKKIAENEGYDLILQLQDSVYRSQRIDITNHVIKALAEQEQASGK</sequence>
<dbReference type="PANTHER" id="PTHR35089:SF1">
    <property type="entry name" value="CHAPERONE PROTEIN SKP"/>
    <property type="match status" value="1"/>
</dbReference>
<organism evidence="3 4">
    <name type="scientific">Nitrosomonas communis</name>
    <dbReference type="NCBI Taxonomy" id="44574"/>
    <lineage>
        <taxon>Bacteria</taxon>
        <taxon>Pseudomonadati</taxon>
        <taxon>Pseudomonadota</taxon>
        <taxon>Betaproteobacteria</taxon>
        <taxon>Nitrosomonadales</taxon>
        <taxon>Nitrosomonadaceae</taxon>
        <taxon>Nitrosomonas</taxon>
    </lineage>
</organism>
<dbReference type="GO" id="GO:0051082">
    <property type="term" value="F:unfolded protein binding"/>
    <property type="evidence" value="ECO:0007669"/>
    <property type="project" value="InterPro"/>
</dbReference>
<dbReference type="InterPro" id="IPR005632">
    <property type="entry name" value="Chaperone_Skp"/>
</dbReference>
<dbReference type="AlphaFoldDB" id="A0A1H2RHA2"/>
<dbReference type="GO" id="GO:0050821">
    <property type="term" value="P:protein stabilization"/>
    <property type="evidence" value="ECO:0007669"/>
    <property type="project" value="TreeGrafter"/>
</dbReference>
<dbReference type="PANTHER" id="PTHR35089">
    <property type="entry name" value="CHAPERONE PROTEIN SKP"/>
    <property type="match status" value="1"/>
</dbReference>
<reference evidence="3 4" key="1">
    <citation type="submission" date="2016-10" db="EMBL/GenBank/DDBJ databases">
        <authorList>
            <person name="de Groot N.N."/>
        </authorList>
    </citation>
    <scope>NUCLEOTIDE SEQUENCE [LARGE SCALE GENOMIC DNA]</scope>
    <source>
        <strain evidence="3 4">Nm110</strain>
    </source>
</reference>
<accession>A0A1H2RHA2</accession>
<evidence type="ECO:0000313" key="3">
    <source>
        <dbReference type="EMBL" id="SDW18550.1"/>
    </source>
</evidence>
<comment type="similarity">
    <text evidence="2">Belongs to the skp family.</text>
</comment>
<dbReference type="RefSeq" id="WP_244505697.1">
    <property type="nucleotide sequence ID" value="NZ_FNNH01000004.1"/>
</dbReference>
<dbReference type="PIRSF" id="PIRSF002094">
    <property type="entry name" value="OMP26_Skp"/>
    <property type="match status" value="1"/>
</dbReference>
<proteinExistence type="inferred from homology"/>
<dbReference type="Proteomes" id="UP000183454">
    <property type="component" value="Unassembled WGS sequence"/>
</dbReference>
<evidence type="ECO:0000313" key="4">
    <source>
        <dbReference type="Proteomes" id="UP000183454"/>
    </source>
</evidence>